<dbReference type="InterPro" id="IPR001650">
    <property type="entry name" value="Helicase_C-like"/>
</dbReference>
<evidence type="ECO:0000313" key="11">
    <source>
        <dbReference type="EMBL" id="OGH87523.1"/>
    </source>
</evidence>
<evidence type="ECO:0000256" key="3">
    <source>
        <dbReference type="ARBA" id="ARBA00022801"/>
    </source>
</evidence>
<evidence type="ECO:0000256" key="4">
    <source>
        <dbReference type="ARBA" id="ARBA00022806"/>
    </source>
</evidence>
<dbReference type="AlphaFoldDB" id="A0A1F6NUZ1"/>
<dbReference type="Pfam" id="PF00271">
    <property type="entry name" value="Helicase_C"/>
    <property type="match status" value="1"/>
</dbReference>
<dbReference type="PROSITE" id="PS51194">
    <property type="entry name" value="HELICASE_CTER"/>
    <property type="match status" value="1"/>
</dbReference>
<dbReference type="NCBIfam" id="NF008165">
    <property type="entry name" value="PRK10917.1-3"/>
    <property type="match status" value="1"/>
</dbReference>
<dbReference type="Pfam" id="PF00270">
    <property type="entry name" value="DEAD"/>
    <property type="match status" value="1"/>
</dbReference>
<dbReference type="InterPro" id="IPR047112">
    <property type="entry name" value="RecG/Mfd"/>
</dbReference>
<keyword evidence="5" id="KW-0067">ATP-binding</keyword>
<keyword evidence="7" id="KW-0234">DNA repair</keyword>
<reference evidence="11 12" key="1">
    <citation type="journal article" date="2016" name="Nat. Commun.">
        <title>Thousands of microbial genomes shed light on interconnected biogeochemical processes in an aquifer system.</title>
        <authorList>
            <person name="Anantharaman K."/>
            <person name="Brown C.T."/>
            <person name="Hug L.A."/>
            <person name="Sharon I."/>
            <person name="Castelle C.J."/>
            <person name="Probst A.J."/>
            <person name="Thomas B.C."/>
            <person name="Singh A."/>
            <person name="Wilkins M.J."/>
            <person name="Karaoz U."/>
            <person name="Brodie E.L."/>
            <person name="Williams K.H."/>
            <person name="Hubbard S.S."/>
            <person name="Banfield J.F."/>
        </authorList>
    </citation>
    <scope>NUCLEOTIDE SEQUENCE [LARGE SCALE GENOMIC DNA]</scope>
</reference>
<dbReference type="Gene3D" id="2.40.50.140">
    <property type="entry name" value="Nucleic acid-binding proteins"/>
    <property type="match status" value="1"/>
</dbReference>
<evidence type="ECO:0000256" key="1">
    <source>
        <dbReference type="ARBA" id="ARBA00022741"/>
    </source>
</evidence>
<dbReference type="GO" id="GO:0003678">
    <property type="term" value="F:DNA helicase activity"/>
    <property type="evidence" value="ECO:0007669"/>
    <property type="project" value="TreeGrafter"/>
</dbReference>
<feature type="domain" description="Helicase ATP-binding" evidence="9">
    <location>
        <begin position="273"/>
        <end position="444"/>
    </location>
</feature>
<organism evidence="11 12">
    <name type="scientific">Candidatus Magasanikbacteria bacterium RIFOXYC2_FULL_42_28</name>
    <dbReference type="NCBI Taxonomy" id="1798704"/>
    <lineage>
        <taxon>Bacteria</taxon>
        <taxon>Candidatus Magasanikiibacteriota</taxon>
    </lineage>
</organism>
<dbReference type="GO" id="GO:0006281">
    <property type="term" value="P:DNA repair"/>
    <property type="evidence" value="ECO:0007669"/>
    <property type="project" value="UniProtKB-KW"/>
</dbReference>
<dbReference type="InterPro" id="IPR014001">
    <property type="entry name" value="Helicase_ATP-bd"/>
</dbReference>
<dbReference type="InterPro" id="IPR011545">
    <property type="entry name" value="DEAD/DEAH_box_helicase_dom"/>
</dbReference>
<dbReference type="SUPFAM" id="SSF50249">
    <property type="entry name" value="Nucleic acid-binding proteins"/>
    <property type="match status" value="1"/>
</dbReference>
<dbReference type="STRING" id="1798704.A3J93_03275"/>
<proteinExistence type="predicted"/>
<evidence type="ECO:0000256" key="2">
    <source>
        <dbReference type="ARBA" id="ARBA00022763"/>
    </source>
</evidence>
<dbReference type="CDD" id="cd17992">
    <property type="entry name" value="DEXHc_RecG"/>
    <property type="match status" value="1"/>
</dbReference>
<evidence type="ECO:0000256" key="5">
    <source>
        <dbReference type="ARBA" id="ARBA00022840"/>
    </source>
</evidence>
<dbReference type="NCBIfam" id="NF008168">
    <property type="entry name" value="PRK10917.2-2"/>
    <property type="match status" value="1"/>
</dbReference>
<gene>
    <name evidence="11" type="ORF">A3J93_03275</name>
</gene>
<keyword evidence="6" id="KW-0238">DNA-binding</keyword>
<dbReference type="InterPro" id="IPR027417">
    <property type="entry name" value="P-loop_NTPase"/>
</dbReference>
<feature type="domain" description="Helicase C-terminal" evidence="10">
    <location>
        <begin position="491"/>
        <end position="648"/>
    </location>
</feature>
<dbReference type="Gene3D" id="3.40.50.300">
    <property type="entry name" value="P-loop containing nucleotide triphosphate hydrolases"/>
    <property type="match status" value="2"/>
</dbReference>
<dbReference type="InterPro" id="IPR012340">
    <property type="entry name" value="NA-bd_OB-fold"/>
</dbReference>
<accession>A0A1F6NUZ1</accession>
<evidence type="ECO:0000313" key="12">
    <source>
        <dbReference type="Proteomes" id="UP000177907"/>
    </source>
</evidence>
<keyword evidence="1" id="KW-0547">Nucleotide-binding</keyword>
<evidence type="ECO:0000256" key="7">
    <source>
        <dbReference type="ARBA" id="ARBA00023204"/>
    </source>
</evidence>
<dbReference type="PANTHER" id="PTHR47964:SF1">
    <property type="entry name" value="ATP-DEPENDENT DNA HELICASE HOMOLOG RECG, CHLOROPLASTIC"/>
    <property type="match status" value="1"/>
</dbReference>
<evidence type="ECO:0000256" key="8">
    <source>
        <dbReference type="ARBA" id="ARBA00049819"/>
    </source>
</evidence>
<keyword evidence="3" id="KW-0378">Hydrolase</keyword>
<evidence type="ECO:0000256" key="6">
    <source>
        <dbReference type="ARBA" id="ARBA00023125"/>
    </source>
</evidence>
<comment type="caution">
    <text evidence="11">The sequence shown here is derived from an EMBL/GenBank/DDBJ whole genome shotgun (WGS) entry which is preliminary data.</text>
</comment>
<name>A0A1F6NUZ1_9BACT</name>
<dbReference type="PANTHER" id="PTHR47964">
    <property type="entry name" value="ATP-DEPENDENT DNA HELICASE HOMOLOG RECG, CHLOROPLASTIC"/>
    <property type="match status" value="1"/>
</dbReference>
<dbReference type="GO" id="GO:0003677">
    <property type="term" value="F:DNA binding"/>
    <property type="evidence" value="ECO:0007669"/>
    <property type="project" value="UniProtKB-KW"/>
</dbReference>
<keyword evidence="2" id="KW-0227">DNA damage</keyword>
<protein>
    <recommendedName>
        <fullName evidence="8">Probable DNA 3'-5' helicase RecG</fullName>
    </recommendedName>
</protein>
<evidence type="ECO:0000259" key="9">
    <source>
        <dbReference type="PROSITE" id="PS51192"/>
    </source>
</evidence>
<dbReference type="GO" id="GO:0005524">
    <property type="term" value="F:ATP binding"/>
    <property type="evidence" value="ECO:0007669"/>
    <property type="project" value="UniProtKB-KW"/>
</dbReference>
<dbReference type="Pfam" id="PF19833">
    <property type="entry name" value="RecG_dom3_C"/>
    <property type="match status" value="1"/>
</dbReference>
<dbReference type="EMBL" id="MFQZ01000010">
    <property type="protein sequence ID" value="OGH87523.1"/>
    <property type="molecule type" value="Genomic_DNA"/>
</dbReference>
<dbReference type="Proteomes" id="UP000177907">
    <property type="component" value="Unassembled WGS sequence"/>
</dbReference>
<dbReference type="SUPFAM" id="SSF52540">
    <property type="entry name" value="P-loop containing nucleoside triphosphate hydrolases"/>
    <property type="match status" value="2"/>
</dbReference>
<keyword evidence="4 11" id="KW-0347">Helicase</keyword>
<sequence>MNLSTKISQFSRVRKTVVKRLEKLGVKTVADLLFYFPFRYDDFRQVVKVKDLREGMAVTVKARLEFINNKHGWKSRKTITEALVSDDSGSLRVVWFNQPYLAKSLKNGEWLFLSGKVKSDMLGAQLTAPVYEKVSVGVNTSTACLAPIYPLTAGLTQKQVRVLAREAMMAAGEAKEWLPEEIMESADLTPLPAALAGIHFPKDEIERDNSIKRLKFGELFLLQLKCAVARAKKLKQKAPVIDFKEQEIKDFVVGLPFALTKSQKVSAWEILQDLAKAHPMNRLLSGEVGSGKTVVAAMAAYDAVLNGFQAVILAPTEILASQHYNSFKKLLPNNKIGLLTNSQYQISNIKYQKDTKAGERREVIKNIKDGLAEIIVGTHAVLSDKIKFNNLGLIVIDEQHRFGVEQRRTLKERAKGAHFLSMTATPIPRSLALLIYGDLDLSAITELPPGRKLVMTRLVESANRQKAYDFIREQIKKGRQAFVVCPLIEEKVQDFGIEIINYPIPSDKKSVLSEFEKLSKKIFPDLRVGYLHGRMPARGGSASGGKGEKSKDEVMGAFRNHEIDILVSTSVVEVGVDIPNASVMMIEGAERFGLAQLHQFRGRVGRAEHQSYCFLFTTDELNSEDINNRLKYFEKHNDGFKLAEYDLERRGPGQVYGVEQSGHVDLKLATLGDRDIIKLARDLAGKVVENLADYPTVVAKIKDFDNKIHWE</sequence>
<dbReference type="PROSITE" id="PS51192">
    <property type="entry name" value="HELICASE_ATP_BIND_1"/>
    <property type="match status" value="1"/>
</dbReference>
<dbReference type="GO" id="GO:0016787">
    <property type="term" value="F:hydrolase activity"/>
    <property type="evidence" value="ECO:0007669"/>
    <property type="project" value="UniProtKB-KW"/>
</dbReference>
<dbReference type="InterPro" id="IPR045562">
    <property type="entry name" value="RecG_dom3_C"/>
</dbReference>
<dbReference type="CDD" id="cd04488">
    <property type="entry name" value="RecG_wedge_OBF"/>
    <property type="match status" value="1"/>
</dbReference>
<dbReference type="InterPro" id="IPR033454">
    <property type="entry name" value="RecG_wedge"/>
</dbReference>
<dbReference type="SMART" id="SM00487">
    <property type="entry name" value="DEXDc"/>
    <property type="match status" value="1"/>
</dbReference>
<dbReference type="Pfam" id="PF17191">
    <property type="entry name" value="RecG_wedge"/>
    <property type="match status" value="1"/>
</dbReference>
<evidence type="ECO:0000259" key="10">
    <source>
        <dbReference type="PROSITE" id="PS51194"/>
    </source>
</evidence>
<dbReference type="SMART" id="SM00490">
    <property type="entry name" value="HELICc"/>
    <property type="match status" value="1"/>
</dbReference>